<organism evidence="2 3">
    <name type="scientific">Sphingomonas citri</name>
    <dbReference type="NCBI Taxonomy" id="2862499"/>
    <lineage>
        <taxon>Bacteria</taxon>
        <taxon>Pseudomonadati</taxon>
        <taxon>Pseudomonadota</taxon>
        <taxon>Alphaproteobacteria</taxon>
        <taxon>Sphingomonadales</taxon>
        <taxon>Sphingomonadaceae</taxon>
        <taxon>Sphingomonas</taxon>
    </lineage>
</organism>
<accession>A0ABS7BQG4</accession>
<keyword evidence="1" id="KW-1133">Transmembrane helix</keyword>
<evidence type="ECO:0008006" key="4">
    <source>
        <dbReference type="Google" id="ProtNLM"/>
    </source>
</evidence>
<dbReference type="Proteomes" id="UP000759103">
    <property type="component" value="Unassembled WGS sequence"/>
</dbReference>
<comment type="caution">
    <text evidence="2">The sequence shown here is derived from an EMBL/GenBank/DDBJ whole genome shotgun (WGS) entry which is preliminary data.</text>
</comment>
<feature type="transmembrane region" description="Helical" evidence="1">
    <location>
        <begin position="93"/>
        <end position="112"/>
    </location>
</feature>
<evidence type="ECO:0000256" key="1">
    <source>
        <dbReference type="SAM" id="Phobius"/>
    </source>
</evidence>
<gene>
    <name evidence="2" type="ORF">KZ820_13980</name>
</gene>
<feature type="transmembrane region" description="Helical" evidence="1">
    <location>
        <begin position="54"/>
        <end position="73"/>
    </location>
</feature>
<protein>
    <recommendedName>
        <fullName evidence="4">DoxX family protein</fullName>
    </recommendedName>
</protein>
<evidence type="ECO:0000313" key="2">
    <source>
        <dbReference type="EMBL" id="MBW6531847.1"/>
    </source>
</evidence>
<keyword evidence="1" id="KW-0472">Membrane</keyword>
<keyword evidence="1" id="KW-0812">Transmembrane</keyword>
<sequence length="114" mass="12181">MFYALGGIAHFAFTDAMAAIVPPAIPLPVAVVAVTGVIELAGAAMLLPRATRRFAGWGLAAYALCVWPANIYHAMLDLGSGTGLPVWYHAPRLLLQPAIIWWALWGSGAVELRR</sequence>
<feature type="transmembrane region" description="Helical" evidence="1">
    <location>
        <begin position="28"/>
        <end position="47"/>
    </location>
</feature>
<keyword evidence="3" id="KW-1185">Reference proteome</keyword>
<dbReference type="PANTHER" id="PTHR36974">
    <property type="entry name" value="MEMBRANE PROTEIN-RELATED"/>
    <property type="match status" value="1"/>
</dbReference>
<proteinExistence type="predicted"/>
<name>A0ABS7BQG4_9SPHN</name>
<reference evidence="2 3" key="1">
    <citation type="submission" date="2021-07" db="EMBL/GenBank/DDBJ databases">
        <title>Sphingomonas sp.</title>
        <authorList>
            <person name="Feng G."/>
            <person name="Li J."/>
            <person name="Pan M."/>
        </authorList>
    </citation>
    <scope>NUCLEOTIDE SEQUENCE [LARGE SCALE GENOMIC DNA]</scope>
    <source>
        <strain evidence="2 3">RRHST34</strain>
    </source>
</reference>
<dbReference type="EMBL" id="JAHXZN010000005">
    <property type="protein sequence ID" value="MBW6531847.1"/>
    <property type="molecule type" value="Genomic_DNA"/>
</dbReference>
<dbReference type="PANTHER" id="PTHR36974:SF1">
    <property type="entry name" value="DOXX FAMILY MEMBRANE PROTEIN"/>
    <property type="match status" value="1"/>
</dbReference>
<evidence type="ECO:0000313" key="3">
    <source>
        <dbReference type="Proteomes" id="UP000759103"/>
    </source>
</evidence>